<evidence type="ECO:0000259" key="1">
    <source>
        <dbReference type="Pfam" id="PF00483"/>
    </source>
</evidence>
<dbReference type="AlphaFoldDB" id="A0A1I7I5L9"/>
<dbReference type="STRING" id="155865.SAMN05216515_1359"/>
<dbReference type="GeneID" id="78355215"/>
<dbReference type="RefSeq" id="WP_090164544.1">
    <property type="nucleotide sequence ID" value="NZ_CADAOJ010000031.1"/>
</dbReference>
<dbReference type="Gene3D" id="3.90.550.10">
    <property type="entry name" value="Spore Coat Polysaccharide Biosynthesis Protein SpsA, Chain A"/>
    <property type="match status" value="1"/>
</dbReference>
<proteinExistence type="predicted"/>
<dbReference type="Pfam" id="PF00483">
    <property type="entry name" value="NTP_transferase"/>
    <property type="match status" value="1"/>
</dbReference>
<feature type="domain" description="Nucleotidyl transferase" evidence="1">
    <location>
        <begin position="7"/>
        <end position="142"/>
    </location>
</feature>
<sequence length="324" mass="37074">MKEPVLLVMAAGMGSRYGGLKQIDPVTPQGEIIMDFSLYDAMMAGFDRAVFVIRKEHEEAFRQMIDSRAGRYLDTEFVYQEMEDIPQGFSVPEGRTKPWGTCHAVLAARKVIDAPFCVINADDYYGPSAFHAMYDFLAHGEEKEEGDCHRYAMVGFQLEKTLSESGTVARGVCRVDENGYLQDVEEHTKIMSRGEVTAYTEDDGESWVTIPEGSTVSMNFWGFTPAMFREAEERFPEFLRNEVPKNPLKAEYFLPTVVQEQIDTGRARVQVLKSRDKWYGVTYREDKEAVSAAFRSMKDKGLYPEQLWHDVDIDNVVWKELKNK</sequence>
<protein>
    <submittedName>
        <fullName evidence="2">Nucleotidyl transferase</fullName>
    </submittedName>
</protein>
<reference evidence="2 3" key="1">
    <citation type="submission" date="2016-10" db="EMBL/GenBank/DDBJ databases">
        <authorList>
            <person name="de Groot N.N."/>
        </authorList>
    </citation>
    <scope>NUCLEOTIDE SEQUENCE [LARGE SCALE GENOMIC DNA]</scope>
    <source>
        <strain evidence="2 3">KHGC13</strain>
    </source>
</reference>
<organism evidence="2 3">
    <name type="scientific">Eubacterium pyruvativorans</name>
    <dbReference type="NCBI Taxonomy" id="155865"/>
    <lineage>
        <taxon>Bacteria</taxon>
        <taxon>Bacillati</taxon>
        <taxon>Bacillota</taxon>
        <taxon>Clostridia</taxon>
        <taxon>Eubacteriales</taxon>
        <taxon>Eubacteriaceae</taxon>
        <taxon>Eubacterium</taxon>
    </lineage>
</organism>
<dbReference type="EMBL" id="FPBT01000032">
    <property type="protein sequence ID" value="SFU68245.1"/>
    <property type="molecule type" value="Genomic_DNA"/>
</dbReference>
<keyword evidence="2" id="KW-0808">Transferase</keyword>
<accession>A0A1I7I5L9</accession>
<keyword evidence="3" id="KW-1185">Reference proteome</keyword>
<dbReference type="InterPro" id="IPR005835">
    <property type="entry name" value="NTP_transferase_dom"/>
</dbReference>
<dbReference type="InterPro" id="IPR029044">
    <property type="entry name" value="Nucleotide-diphossugar_trans"/>
</dbReference>
<dbReference type="GO" id="GO:0016740">
    <property type="term" value="F:transferase activity"/>
    <property type="evidence" value="ECO:0007669"/>
    <property type="project" value="UniProtKB-KW"/>
</dbReference>
<dbReference type="Proteomes" id="UP000198817">
    <property type="component" value="Unassembled WGS sequence"/>
</dbReference>
<name>A0A1I7I5L9_9FIRM</name>
<dbReference type="OrthoDB" id="9779926at2"/>
<evidence type="ECO:0000313" key="3">
    <source>
        <dbReference type="Proteomes" id="UP000198817"/>
    </source>
</evidence>
<evidence type="ECO:0000313" key="2">
    <source>
        <dbReference type="EMBL" id="SFU68245.1"/>
    </source>
</evidence>
<dbReference type="SUPFAM" id="SSF53448">
    <property type="entry name" value="Nucleotide-diphospho-sugar transferases"/>
    <property type="match status" value="1"/>
</dbReference>
<gene>
    <name evidence="2" type="ORF">SAMN05216508_13210</name>
</gene>